<gene>
    <name evidence="2" type="ORF">FJT64_024409</name>
</gene>
<accession>A0A6A4WEQ7</accession>
<protein>
    <submittedName>
        <fullName evidence="2">Uncharacterized protein</fullName>
    </submittedName>
</protein>
<dbReference type="Proteomes" id="UP000440578">
    <property type="component" value="Unassembled WGS sequence"/>
</dbReference>
<sequence>MGVETARTGRQPRLVSLFCGGVLATGVVLWSFTSRLELPLPTAPRAVDQWEWLPKPSTAGGEAADCRCLLQIQCPRYNFDYPQLLPGSPCTIQEFRHRSAKTCLEWRLGNFGHSSHVVLVGDLRLLYLYRYMRDELLSETERVEGPAYCKSVHKNWTHSYLKEKRDPEQLEPPTPCHHLAINRLAKLEYYWADDNSWNTILEPLVRRCQLGFCPSVVVVSSRLDLVLRAYDKRRELSLPEVDHIVNKTLPLLERLESYGVHVWWKPHENMLDIYSPVDVVEINEIIQQHNLRLMMALLNTNIPVWTSTGAIGWGHHQHCLSDTNRTASADFRCTEPYYLGNWAQQQYMDIIFNFLCGRASNMAQNPCCAGWS</sequence>
<organism evidence="2 3">
    <name type="scientific">Amphibalanus amphitrite</name>
    <name type="common">Striped barnacle</name>
    <name type="synonym">Balanus amphitrite</name>
    <dbReference type="NCBI Taxonomy" id="1232801"/>
    <lineage>
        <taxon>Eukaryota</taxon>
        <taxon>Metazoa</taxon>
        <taxon>Ecdysozoa</taxon>
        <taxon>Arthropoda</taxon>
        <taxon>Crustacea</taxon>
        <taxon>Multicrustacea</taxon>
        <taxon>Cirripedia</taxon>
        <taxon>Thoracica</taxon>
        <taxon>Thoracicalcarea</taxon>
        <taxon>Balanomorpha</taxon>
        <taxon>Balanoidea</taxon>
        <taxon>Balanidae</taxon>
        <taxon>Amphibalaninae</taxon>
        <taxon>Amphibalanus</taxon>
    </lineage>
</organism>
<comment type="caution">
    <text evidence="2">The sequence shown here is derived from an EMBL/GenBank/DDBJ whole genome shotgun (WGS) entry which is preliminary data.</text>
</comment>
<proteinExistence type="predicted"/>
<keyword evidence="1" id="KW-1133">Transmembrane helix</keyword>
<evidence type="ECO:0000313" key="3">
    <source>
        <dbReference type="Proteomes" id="UP000440578"/>
    </source>
</evidence>
<evidence type="ECO:0000313" key="2">
    <source>
        <dbReference type="EMBL" id="KAF0303659.1"/>
    </source>
</evidence>
<feature type="transmembrane region" description="Helical" evidence="1">
    <location>
        <begin position="12"/>
        <end position="32"/>
    </location>
</feature>
<dbReference type="OrthoDB" id="6398672at2759"/>
<keyword evidence="3" id="KW-1185">Reference proteome</keyword>
<keyword evidence="1" id="KW-0812">Transmembrane</keyword>
<dbReference type="EMBL" id="VIIS01000924">
    <property type="protein sequence ID" value="KAF0303659.1"/>
    <property type="molecule type" value="Genomic_DNA"/>
</dbReference>
<evidence type="ECO:0000256" key="1">
    <source>
        <dbReference type="SAM" id="Phobius"/>
    </source>
</evidence>
<keyword evidence="1" id="KW-0472">Membrane</keyword>
<dbReference type="AlphaFoldDB" id="A0A6A4WEQ7"/>
<reference evidence="2 3" key="1">
    <citation type="submission" date="2019-07" db="EMBL/GenBank/DDBJ databases">
        <title>Draft genome assembly of a fouling barnacle, Amphibalanus amphitrite (Darwin, 1854): The first reference genome for Thecostraca.</title>
        <authorList>
            <person name="Kim W."/>
        </authorList>
    </citation>
    <scope>NUCLEOTIDE SEQUENCE [LARGE SCALE GENOMIC DNA]</scope>
    <source>
        <strain evidence="2">SNU_AA5</strain>
        <tissue evidence="2">Soma without cirri and trophi</tissue>
    </source>
</reference>
<name>A0A6A4WEQ7_AMPAM</name>